<dbReference type="InterPro" id="IPR020846">
    <property type="entry name" value="MFS_dom"/>
</dbReference>
<dbReference type="PROSITE" id="PS50850">
    <property type="entry name" value="MFS"/>
    <property type="match status" value="1"/>
</dbReference>
<evidence type="ECO:0000259" key="6">
    <source>
        <dbReference type="PROSITE" id="PS50850"/>
    </source>
</evidence>
<evidence type="ECO:0000313" key="8">
    <source>
        <dbReference type="Proteomes" id="UP000325576"/>
    </source>
</evidence>
<comment type="caution">
    <text evidence="7">The sequence shown here is derived from an EMBL/GenBank/DDBJ whole genome shotgun (WGS) entry which is preliminary data.</text>
</comment>
<feature type="transmembrane region" description="Helical" evidence="5">
    <location>
        <begin position="29"/>
        <end position="54"/>
    </location>
</feature>
<dbReference type="GO" id="GO:0005886">
    <property type="term" value="C:plasma membrane"/>
    <property type="evidence" value="ECO:0007669"/>
    <property type="project" value="UniProtKB-SubCell"/>
</dbReference>
<dbReference type="Gene3D" id="1.20.1250.20">
    <property type="entry name" value="MFS general substrate transporter like domains"/>
    <property type="match status" value="1"/>
</dbReference>
<name>A0A5N5E6A1_RHOER</name>
<reference evidence="7 8" key="1">
    <citation type="journal article" date="2017" name="Poromechanics V (2013)">
        <title>Genomic Characterization of the Arsenic-Tolerant Actinobacterium, &lt;i&gt;Rhodococcus erythropolis&lt;/i&gt; S43.</title>
        <authorList>
            <person name="Retamal-Morales G."/>
            <person name="Mehnert M."/>
            <person name="Schwabe R."/>
            <person name="Tischler D."/>
            <person name="Schloemann M."/>
            <person name="Levican G.J."/>
        </authorList>
    </citation>
    <scope>NUCLEOTIDE SEQUENCE [LARGE SCALE GENOMIC DNA]</scope>
    <source>
        <strain evidence="7 8">S43</strain>
    </source>
</reference>
<feature type="transmembrane region" description="Helical" evidence="5">
    <location>
        <begin position="66"/>
        <end position="90"/>
    </location>
</feature>
<evidence type="ECO:0000256" key="4">
    <source>
        <dbReference type="ARBA" id="ARBA00023136"/>
    </source>
</evidence>
<feature type="domain" description="Major facilitator superfamily (MFS) profile" evidence="6">
    <location>
        <begin position="1"/>
        <end position="130"/>
    </location>
</feature>
<dbReference type="GO" id="GO:0022857">
    <property type="term" value="F:transmembrane transporter activity"/>
    <property type="evidence" value="ECO:0007669"/>
    <property type="project" value="InterPro"/>
</dbReference>
<keyword evidence="4 5" id="KW-0472">Membrane</keyword>
<evidence type="ECO:0000256" key="5">
    <source>
        <dbReference type="SAM" id="Phobius"/>
    </source>
</evidence>
<dbReference type="SUPFAM" id="SSF103473">
    <property type="entry name" value="MFS general substrate transporter"/>
    <property type="match status" value="1"/>
</dbReference>
<sequence>VMLIGTTALVLGVAVTLIGAETSSAVLILVGTAVAGVGFGAGFQGTMLTVMPLAEPHQRAGLMSTIYVIAYLANSLPAILAGYLVGNIGLVDTTRAYGVLVMVLAATALVGLLVSGDRRVRQRPTPRKIS</sequence>
<keyword evidence="2 5" id="KW-0812">Transmembrane</keyword>
<protein>
    <submittedName>
        <fullName evidence="7">MFS transporter</fullName>
    </submittedName>
</protein>
<dbReference type="EMBL" id="MRBO01000249">
    <property type="protein sequence ID" value="KAB2585999.1"/>
    <property type="molecule type" value="Genomic_DNA"/>
</dbReference>
<keyword evidence="3 5" id="KW-1133">Transmembrane helix</keyword>
<evidence type="ECO:0000256" key="2">
    <source>
        <dbReference type="ARBA" id="ARBA00022692"/>
    </source>
</evidence>
<dbReference type="InterPro" id="IPR036259">
    <property type="entry name" value="MFS_trans_sf"/>
</dbReference>
<evidence type="ECO:0000256" key="1">
    <source>
        <dbReference type="ARBA" id="ARBA00004651"/>
    </source>
</evidence>
<organism evidence="7 8">
    <name type="scientific">Rhodococcus erythropolis</name>
    <name type="common">Arthrobacter picolinophilus</name>
    <dbReference type="NCBI Taxonomy" id="1833"/>
    <lineage>
        <taxon>Bacteria</taxon>
        <taxon>Bacillati</taxon>
        <taxon>Actinomycetota</taxon>
        <taxon>Actinomycetes</taxon>
        <taxon>Mycobacteriales</taxon>
        <taxon>Nocardiaceae</taxon>
        <taxon>Rhodococcus</taxon>
        <taxon>Rhodococcus erythropolis group</taxon>
    </lineage>
</organism>
<accession>A0A5N5E6A1</accession>
<feature type="non-terminal residue" evidence="7">
    <location>
        <position position="1"/>
    </location>
</feature>
<comment type="subcellular location">
    <subcellularLocation>
        <location evidence="1">Cell membrane</location>
        <topology evidence="1">Multi-pass membrane protein</topology>
    </subcellularLocation>
</comment>
<feature type="transmembrane region" description="Helical" evidence="5">
    <location>
        <begin position="96"/>
        <end position="114"/>
    </location>
</feature>
<evidence type="ECO:0000313" key="7">
    <source>
        <dbReference type="EMBL" id="KAB2585999.1"/>
    </source>
</evidence>
<proteinExistence type="predicted"/>
<evidence type="ECO:0000256" key="3">
    <source>
        <dbReference type="ARBA" id="ARBA00022989"/>
    </source>
</evidence>
<dbReference type="Proteomes" id="UP000325576">
    <property type="component" value="Unassembled WGS sequence"/>
</dbReference>
<gene>
    <name evidence="7" type="ORF">BS297_06965</name>
</gene>
<dbReference type="AlphaFoldDB" id="A0A5N5E6A1"/>